<evidence type="ECO:0000313" key="3">
    <source>
        <dbReference type="EMBL" id="TRM61493.1"/>
    </source>
</evidence>
<feature type="region of interest" description="Disordered" evidence="2">
    <location>
        <begin position="128"/>
        <end position="175"/>
    </location>
</feature>
<proteinExistence type="predicted"/>
<dbReference type="AlphaFoldDB" id="A0A550C9N0"/>
<accession>A0A550C9N0</accession>
<comment type="caution">
    <text evidence="3">The sequence shown here is derived from an EMBL/GenBank/DDBJ whole genome shotgun (WGS) entry which is preliminary data.</text>
</comment>
<feature type="region of interest" description="Disordered" evidence="2">
    <location>
        <begin position="1"/>
        <end position="26"/>
    </location>
</feature>
<feature type="compositionally biased region" description="Low complexity" evidence="2">
    <location>
        <begin position="137"/>
        <end position="166"/>
    </location>
</feature>
<feature type="coiled-coil region" evidence="1">
    <location>
        <begin position="95"/>
        <end position="122"/>
    </location>
</feature>
<feature type="region of interest" description="Disordered" evidence="2">
    <location>
        <begin position="210"/>
        <end position="235"/>
    </location>
</feature>
<dbReference type="OrthoDB" id="10421628at2759"/>
<evidence type="ECO:0000256" key="2">
    <source>
        <dbReference type="SAM" id="MobiDB-lite"/>
    </source>
</evidence>
<protein>
    <submittedName>
        <fullName evidence="3">Uncharacterized protein</fullName>
    </submittedName>
</protein>
<feature type="compositionally biased region" description="Basic residues" evidence="2">
    <location>
        <begin position="1"/>
        <end position="16"/>
    </location>
</feature>
<dbReference type="Proteomes" id="UP000320762">
    <property type="component" value="Unassembled WGS sequence"/>
</dbReference>
<reference evidence="3 4" key="1">
    <citation type="journal article" date="2019" name="New Phytol.">
        <title>Comparative genomics reveals unique wood-decay strategies and fruiting body development in the Schizophyllaceae.</title>
        <authorList>
            <person name="Almasi E."/>
            <person name="Sahu N."/>
            <person name="Krizsan K."/>
            <person name="Balint B."/>
            <person name="Kovacs G.M."/>
            <person name="Kiss B."/>
            <person name="Cseklye J."/>
            <person name="Drula E."/>
            <person name="Henrissat B."/>
            <person name="Nagy I."/>
            <person name="Chovatia M."/>
            <person name="Adam C."/>
            <person name="LaButti K."/>
            <person name="Lipzen A."/>
            <person name="Riley R."/>
            <person name="Grigoriev I.V."/>
            <person name="Nagy L.G."/>
        </authorList>
    </citation>
    <scope>NUCLEOTIDE SEQUENCE [LARGE SCALE GENOMIC DNA]</scope>
    <source>
        <strain evidence="3 4">NL-1724</strain>
    </source>
</reference>
<dbReference type="EMBL" id="VDMD01000016">
    <property type="protein sequence ID" value="TRM61493.1"/>
    <property type="molecule type" value="Genomic_DNA"/>
</dbReference>
<evidence type="ECO:0000313" key="4">
    <source>
        <dbReference type="Proteomes" id="UP000320762"/>
    </source>
</evidence>
<gene>
    <name evidence="3" type="ORF">BD626DRAFT_501208</name>
</gene>
<name>A0A550C9N0_9AGAR</name>
<keyword evidence="4" id="KW-1185">Reference proteome</keyword>
<keyword evidence="1" id="KW-0175">Coiled coil</keyword>
<evidence type="ECO:0000256" key="1">
    <source>
        <dbReference type="SAM" id="Coils"/>
    </source>
</evidence>
<organism evidence="3 4">
    <name type="scientific">Schizophyllum amplum</name>
    <dbReference type="NCBI Taxonomy" id="97359"/>
    <lineage>
        <taxon>Eukaryota</taxon>
        <taxon>Fungi</taxon>
        <taxon>Dikarya</taxon>
        <taxon>Basidiomycota</taxon>
        <taxon>Agaricomycotina</taxon>
        <taxon>Agaricomycetes</taxon>
        <taxon>Agaricomycetidae</taxon>
        <taxon>Agaricales</taxon>
        <taxon>Schizophyllaceae</taxon>
        <taxon>Schizophyllum</taxon>
    </lineage>
</organism>
<sequence>MCHRIAKRQFARRTPPRRWIEDSEPKNKKADFWKTSHSFGIRKFRYASLTAHEQKINERSSRRDPYKDFSLTTHGLLRCDDECTMVNVIRDMTKLDRAERRARAQERRRQKQQTKYNALVEKIARMDITGLPHSRHSSPVPSMSSDESTSCYASSESTSDSESDGSMPATPREGSLEPEVVQAMNDLHVATHDELIIESLNDSIFQLDVAPKAPPRRSPSPISRGNRAARKAISPYAASVARRRRAVIEDKVPEDVPLPTENDVAFAGDRLRQRILKADRAIRNANKALQSVEIMAKIAFRRQHHGELPPPGSEVEPALAPRRVVLEARRLANAALDRRVECEKQLSFYSLACHYGGLEVDEELVRRAEELAVRKA</sequence>